<keyword evidence="4 6" id="KW-1133">Transmembrane helix</keyword>
<dbReference type="Pfam" id="PF06081">
    <property type="entry name" value="ArAE_1"/>
    <property type="match status" value="1"/>
</dbReference>
<evidence type="ECO:0000256" key="5">
    <source>
        <dbReference type="ARBA" id="ARBA00023136"/>
    </source>
</evidence>
<feature type="transmembrane region" description="Helical" evidence="6">
    <location>
        <begin position="137"/>
        <end position="155"/>
    </location>
</feature>
<evidence type="ECO:0000256" key="3">
    <source>
        <dbReference type="ARBA" id="ARBA00022692"/>
    </source>
</evidence>
<evidence type="ECO:0000256" key="1">
    <source>
        <dbReference type="ARBA" id="ARBA00004651"/>
    </source>
</evidence>
<evidence type="ECO:0000313" key="7">
    <source>
        <dbReference type="EMBL" id="MDQ0342610.1"/>
    </source>
</evidence>
<dbReference type="RefSeq" id="WP_370876373.1">
    <property type="nucleotide sequence ID" value="NZ_JALIRM010000002.1"/>
</dbReference>
<evidence type="ECO:0000256" key="2">
    <source>
        <dbReference type="ARBA" id="ARBA00022475"/>
    </source>
</evidence>
<dbReference type="Proteomes" id="UP001232343">
    <property type="component" value="Unassembled WGS sequence"/>
</dbReference>
<dbReference type="EMBL" id="JAUSUO010000002">
    <property type="protein sequence ID" value="MDQ0342610.1"/>
    <property type="molecule type" value="Genomic_DNA"/>
</dbReference>
<dbReference type="InterPro" id="IPR010343">
    <property type="entry name" value="ArAE_1"/>
</dbReference>
<organism evidence="7 8">
    <name type="scientific">Lederbergia wuyishanensis</name>
    <dbReference type="NCBI Taxonomy" id="1347903"/>
    <lineage>
        <taxon>Bacteria</taxon>
        <taxon>Bacillati</taxon>
        <taxon>Bacillota</taxon>
        <taxon>Bacilli</taxon>
        <taxon>Bacillales</taxon>
        <taxon>Bacillaceae</taxon>
        <taxon>Lederbergia</taxon>
    </lineage>
</organism>
<sequence length="162" mass="18326">MKTLNTSHSNENKSLLIWKIAIGSTISWEIAQLLGSHHPYLAPLSVILCVQSTFNKSVRISIKRIVGTVIGIFVTVLITSHVKITGINLGLIILLGCYITKWLKFDKIAIHHTAITILFVFVFEHKTKHYAIDRMRDTLIGIVVIVLIQLVWSLIMKRNKSQ</sequence>
<comment type="subcellular location">
    <subcellularLocation>
        <location evidence="1">Cell membrane</location>
        <topology evidence="1">Multi-pass membrane protein</topology>
    </subcellularLocation>
</comment>
<evidence type="ECO:0000256" key="6">
    <source>
        <dbReference type="SAM" id="Phobius"/>
    </source>
</evidence>
<gene>
    <name evidence="7" type="ORF">J2S14_001422</name>
</gene>
<keyword evidence="3 6" id="KW-0812">Transmembrane</keyword>
<proteinExistence type="predicted"/>
<protein>
    <submittedName>
        <fullName evidence="7">Uncharacterized membrane protein YgaE (UPF0421/DUF939 family)</fullName>
    </submittedName>
</protein>
<accession>A0ABU0D2K3</accession>
<feature type="transmembrane region" description="Helical" evidence="6">
    <location>
        <begin position="108"/>
        <end position="125"/>
    </location>
</feature>
<evidence type="ECO:0000313" key="8">
    <source>
        <dbReference type="Proteomes" id="UP001232343"/>
    </source>
</evidence>
<keyword evidence="5 6" id="KW-0472">Membrane</keyword>
<reference evidence="7 8" key="1">
    <citation type="submission" date="2023-07" db="EMBL/GenBank/DDBJ databases">
        <title>Genomic Encyclopedia of Type Strains, Phase IV (KMG-IV): sequencing the most valuable type-strain genomes for metagenomic binning, comparative biology and taxonomic classification.</title>
        <authorList>
            <person name="Goeker M."/>
        </authorList>
    </citation>
    <scope>NUCLEOTIDE SEQUENCE [LARGE SCALE GENOMIC DNA]</scope>
    <source>
        <strain evidence="7 8">DSM 27848</strain>
    </source>
</reference>
<feature type="transmembrane region" description="Helical" evidence="6">
    <location>
        <begin position="65"/>
        <end position="96"/>
    </location>
</feature>
<keyword evidence="2" id="KW-1003">Cell membrane</keyword>
<comment type="caution">
    <text evidence="7">The sequence shown here is derived from an EMBL/GenBank/DDBJ whole genome shotgun (WGS) entry which is preliminary data.</text>
</comment>
<keyword evidence="8" id="KW-1185">Reference proteome</keyword>
<name>A0ABU0D2K3_9BACI</name>
<evidence type="ECO:0000256" key="4">
    <source>
        <dbReference type="ARBA" id="ARBA00022989"/>
    </source>
</evidence>